<comment type="caution">
    <text evidence="1">The sequence shown here is derived from an EMBL/GenBank/DDBJ whole genome shotgun (WGS) entry which is preliminary data.</text>
</comment>
<accession>A0ABR6F2G4</accession>
<protein>
    <recommendedName>
        <fullName evidence="3">DUF4058 family protein</fullName>
    </recommendedName>
</protein>
<organism evidence="1 2">
    <name type="scientific">Pedobacter gandavensis</name>
    <dbReference type="NCBI Taxonomy" id="2679963"/>
    <lineage>
        <taxon>Bacteria</taxon>
        <taxon>Pseudomonadati</taxon>
        <taxon>Bacteroidota</taxon>
        <taxon>Sphingobacteriia</taxon>
        <taxon>Sphingobacteriales</taxon>
        <taxon>Sphingobacteriaceae</taxon>
        <taxon>Pedobacter</taxon>
    </lineage>
</organism>
<reference evidence="1 2" key="1">
    <citation type="submission" date="2019-11" db="EMBL/GenBank/DDBJ databases">
        <title>Description of Pedobacter sp. LMG 31462T.</title>
        <authorList>
            <person name="Carlier A."/>
            <person name="Qi S."/>
            <person name="Vandamme P."/>
        </authorList>
    </citation>
    <scope>NUCLEOTIDE SEQUENCE [LARGE SCALE GENOMIC DNA]</scope>
    <source>
        <strain evidence="1 2">LMG 31462</strain>
    </source>
</reference>
<dbReference type="Proteomes" id="UP000636110">
    <property type="component" value="Unassembled WGS sequence"/>
</dbReference>
<evidence type="ECO:0008006" key="3">
    <source>
        <dbReference type="Google" id="ProtNLM"/>
    </source>
</evidence>
<dbReference type="EMBL" id="WNXC01000010">
    <property type="protein sequence ID" value="MBB2151631.1"/>
    <property type="molecule type" value="Genomic_DNA"/>
</dbReference>
<name>A0ABR6F2G4_9SPHI</name>
<dbReference type="RefSeq" id="WP_182961594.1">
    <property type="nucleotide sequence ID" value="NZ_WNXC01000010.1"/>
</dbReference>
<proteinExistence type="predicted"/>
<sequence length="239" mass="27361">MSQKYVYATWNGQSYWHGTSTIFLKSIQEMGLGAINPSRDWKILDLLTFLYKEIVRLKIDSQVFEIQRASIAATISQGTLEYGGLKLNFQHDGVYLSVSSIRAATYACENLVGSELLQKCMVLLSILISTGNDPEIPREIDVLQIRQYLSVPAKPIMIEIRQVADSDLSLEDGSDATKKLNELREVFPNLPIAQQFEKLQFCNFRLLKPVQPELLHIYEVDFEGSVKTRDFQFYLTRIR</sequence>
<gene>
    <name evidence="1" type="ORF">GM920_22210</name>
</gene>
<evidence type="ECO:0000313" key="2">
    <source>
        <dbReference type="Proteomes" id="UP000636110"/>
    </source>
</evidence>
<keyword evidence="2" id="KW-1185">Reference proteome</keyword>
<evidence type="ECO:0000313" key="1">
    <source>
        <dbReference type="EMBL" id="MBB2151631.1"/>
    </source>
</evidence>